<dbReference type="PANTHER" id="PTHR10780:SF18">
    <property type="entry name" value="LD43650P"/>
    <property type="match status" value="1"/>
</dbReference>
<evidence type="ECO:0000256" key="9">
    <source>
        <dbReference type="PROSITE-ProRule" id="PRU00282"/>
    </source>
</evidence>
<evidence type="ECO:0000256" key="10">
    <source>
        <dbReference type="RuleBase" id="RU000488"/>
    </source>
</evidence>
<dbReference type="EMBL" id="JBGFUD010001909">
    <property type="protein sequence ID" value="MFH4976908.1"/>
    <property type="molecule type" value="Genomic_DNA"/>
</dbReference>
<name>A0ABD6EA85_9BILA</name>
<keyword evidence="5" id="KW-1000">Mitochondrion outer membrane</keyword>
<dbReference type="InterPro" id="IPR023395">
    <property type="entry name" value="MCP_dom_sf"/>
</dbReference>
<evidence type="ECO:0000256" key="8">
    <source>
        <dbReference type="ARBA" id="ARBA00023136"/>
    </source>
</evidence>
<evidence type="ECO:0000256" key="1">
    <source>
        <dbReference type="ARBA" id="ARBA00004374"/>
    </source>
</evidence>
<comment type="similarity">
    <text evidence="2 10">Belongs to the mitochondrial carrier (TC 2.A.29) family.</text>
</comment>
<evidence type="ECO:0000256" key="7">
    <source>
        <dbReference type="ARBA" id="ARBA00023128"/>
    </source>
</evidence>
<accession>A0ABD6EA85</accession>
<evidence type="ECO:0000256" key="5">
    <source>
        <dbReference type="ARBA" id="ARBA00022787"/>
    </source>
</evidence>
<evidence type="ECO:0000256" key="6">
    <source>
        <dbReference type="ARBA" id="ARBA00022989"/>
    </source>
</evidence>
<comment type="subcellular location">
    <subcellularLocation>
        <location evidence="1">Mitochondrion outer membrane</location>
        <topology evidence="1">Multi-pass membrane protein</topology>
    </subcellularLocation>
</comment>
<evidence type="ECO:0000313" key="13">
    <source>
        <dbReference type="Proteomes" id="UP001608902"/>
    </source>
</evidence>
<dbReference type="Pfam" id="PF00153">
    <property type="entry name" value="Mito_carr"/>
    <property type="match status" value="1"/>
</dbReference>
<dbReference type="Gene3D" id="1.50.40.10">
    <property type="entry name" value="Mitochondrial carrier domain"/>
    <property type="match status" value="1"/>
</dbReference>
<dbReference type="InterPro" id="IPR018108">
    <property type="entry name" value="MCP_transmembrane"/>
</dbReference>
<evidence type="ECO:0000256" key="4">
    <source>
        <dbReference type="ARBA" id="ARBA00022737"/>
    </source>
</evidence>
<keyword evidence="8 9" id="KW-0472">Membrane</keyword>
<gene>
    <name evidence="12" type="ORF">AB6A40_003617</name>
</gene>
<dbReference type="Proteomes" id="UP001608902">
    <property type="component" value="Unassembled WGS sequence"/>
</dbReference>
<organism evidence="12 13">
    <name type="scientific">Gnathostoma spinigerum</name>
    <dbReference type="NCBI Taxonomy" id="75299"/>
    <lineage>
        <taxon>Eukaryota</taxon>
        <taxon>Metazoa</taxon>
        <taxon>Ecdysozoa</taxon>
        <taxon>Nematoda</taxon>
        <taxon>Chromadorea</taxon>
        <taxon>Rhabditida</taxon>
        <taxon>Spirurina</taxon>
        <taxon>Gnathostomatomorpha</taxon>
        <taxon>Gnathostomatoidea</taxon>
        <taxon>Gnathostomatidae</taxon>
        <taxon>Gnathostoma</taxon>
    </lineage>
</organism>
<evidence type="ECO:0008006" key="14">
    <source>
        <dbReference type="Google" id="ProtNLM"/>
    </source>
</evidence>
<dbReference type="GO" id="GO:0005741">
    <property type="term" value="C:mitochondrial outer membrane"/>
    <property type="evidence" value="ECO:0007669"/>
    <property type="project" value="UniProtKB-SubCell"/>
</dbReference>
<keyword evidence="4" id="KW-0677">Repeat</keyword>
<comment type="caution">
    <text evidence="12">The sequence shown here is derived from an EMBL/GenBank/DDBJ whole genome shotgun (WGS) entry which is preliminary data.</text>
</comment>
<evidence type="ECO:0000256" key="11">
    <source>
        <dbReference type="SAM" id="Phobius"/>
    </source>
</evidence>
<keyword evidence="10" id="KW-0813">Transport</keyword>
<keyword evidence="7" id="KW-0496">Mitochondrion</keyword>
<protein>
    <recommendedName>
        <fullName evidence="14">Mitochondrial carrier-like protein 2</fullName>
    </recommendedName>
</protein>
<keyword evidence="6 11" id="KW-1133">Transmembrane helix</keyword>
<dbReference type="SUPFAM" id="SSF103506">
    <property type="entry name" value="Mitochondrial carrier"/>
    <property type="match status" value="1"/>
</dbReference>
<keyword evidence="13" id="KW-1185">Reference proteome</keyword>
<feature type="transmembrane region" description="Helical" evidence="11">
    <location>
        <begin position="205"/>
        <end position="230"/>
    </location>
</feature>
<keyword evidence="3 9" id="KW-0812">Transmembrane</keyword>
<dbReference type="AlphaFoldDB" id="A0ABD6EA85"/>
<evidence type="ECO:0000256" key="3">
    <source>
        <dbReference type="ARBA" id="ARBA00022692"/>
    </source>
</evidence>
<sequence>MAINFTPNTRNAELLENERAEKEKFINEAALKVAVGAAFHPLFTVKTLFQLGHEPFPLSIGRAFGIGHRAYFLPNVFSYARNLAQVHGYAVLYCGVDAAIMSNIVAQTCFWNTNRYIDRFYPDLGGKPINLEKKEKELTDYESAQRALREAVRKSVVQCVGVIVARPFTVIAIRKVAQIVGGETKYTNVLSSLYLIGKEEGPKGLFAGIIPQILTELITVWGAAVLYYGLERAVTRLKLENEGDQASEEALESARKAVSLTVPFIVNTFAYSYSVVSVVMAVSGSGLAVSMLPYSPSFNTWYDAWNYLEPIQGLKRGARMFFREHVGAVSIGMDHNVYADNKHFI</sequence>
<dbReference type="PROSITE" id="PS50920">
    <property type="entry name" value="SOLCAR"/>
    <property type="match status" value="1"/>
</dbReference>
<dbReference type="PANTHER" id="PTHR10780">
    <property type="entry name" value="MITOCHONDRIAL CARRIER HOMOLOG"/>
    <property type="match status" value="1"/>
</dbReference>
<feature type="repeat" description="Solcar" evidence="9">
    <location>
        <begin position="145"/>
        <end position="233"/>
    </location>
</feature>
<evidence type="ECO:0000256" key="2">
    <source>
        <dbReference type="ARBA" id="ARBA00006375"/>
    </source>
</evidence>
<proteinExistence type="inferred from homology"/>
<feature type="transmembrane region" description="Helical" evidence="11">
    <location>
        <begin position="270"/>
        <end position="292"/>
    </location>
</feature>
<evidence type="ECO:0000313" key="12">
    <source>
        <dbReference type="EMBL" id="MFH4976908.1"/>
    </source>
</evidence>
<reference evidence="12 13" key="1">
    <citation type="submission" date="2024-08" db="EMBL/GenBank/DDBJ databases">
        <title>Gnathostoma spinigerum genome.</title>
        <authorList>
            <person name="Gonzalez-Bertolin B."/>
            <person name="Monzon S."/>
            <person name="Zaballos A."/>
            <person name="Jimenez P."/>
            <person name="Dekumyoy P."/>
            <person name="Varona S."/>
            <person name="Cuesta I."/>
            <person name="Sumanam S."/>
            <person name="Adisakwattana P."/>
            <person name="Gasser R.B."/>
            <person name="Hernandez-Gonzalez A."/>
            <person name="Young N.D."/>
            <person name="Perteguer M.J."/>
        </authorList>
    </citation>
    <scope>NUCLEOTIDE SEQUENCE [LARGE SCALE GENOMIC DNA]</scope>
    <source>
        <strain evidence="12">AL3</strain>
        <tissue evidence="12">Liver</tissue>
    </source>
</reference>